<feature type="region of interest" description="Disordered" evidence="1">
    <location>
        <begin position="309"/>
        <end position="385"/>
    </location>
</feature>
<dbReference type="Proteomes" id="UP000015453">
    <property type="component" value="Unassembled WGS sequence"/>
</dbReference>
<dbReference type="EMBL" id="AUSU01000438">
    <property type="protein sequence ID" value="EPS73392.1"/>
    <property type="molecule type" value="Genomic_DNA"/>
</dbReference>
<organism evidence="3 4">
    <name type="scientific">Genlisea aurea</name>
    <dbReference type="NCBI Taxonomy" id="192259"/>
    <lineage>
        <taxon>Eukaryota</taxon>
        <taxon>Viridiplantae</taxon>
        <taxon>Streptophyta</taxon>
        <taxon>Embryophyta</taxon>
        <taxon>Tracheophyta</taxon>
        <taxon>Spermatophyta</taxon>
        <taxon>Magnoliopsida</taxon>
        <taxon>eudicotyledons</taxon>
        <taxon>Gunneridae</taxon>
        <taxon>Pentapetalae</taxon>
        <taxon>asterids</taxon>
        <taxon>lamiids</taxon>
        <taxon>Lamiales</taxon>
        <taxon>Lentibulariaceae</taxon>
        <taxon>Genlisea</taxon>
    </lineage>
</organism>
<feature type="compositionally biased region" description="Basic and acidic residues" evidence="1">
    <location>
        <begin position="352"/>
        <end position="370"/>
    </location>
</feature>
<feature type="compositionally biased region" description="Low complexity" evidence="1">
    <location>
        <begin position="229"/>
        <end position="240"/>
    </location>
</feature>
<feature type="domain" description="CMP/dCMP-type deaminase" evidence="2">
    <location>
        <begin position="887"/>
        <end position="928"/>
    </location>
</feature>
<protein>
    <recommendedName>
        <fullName evidence="2">CMP/dCMP-type deaminase domain-containing protein</fullName>
    </recommendedName>
</protein>
<feature type="region of interest" description="Disordered" evidence="1">
    <location>
        <begin position="714"/>
        <end position="865"/>
    </location>
</feature>
<dbReference type="Gene3D" id="3.40.140.10">
    <property type="entry name" value="Cytidine Deaminase, domain 2"/>
    <property type="match status" value="1"/>
</dbReference>
<feature type="compositionally biased region" description="Basic residues" evidence="1">
    <location>
        <begin position="759"/>
        <end position="771"/>
    </location>
</feature>
<gene>
    <name evidence="3" type="ORF">M569_01364</name>
</gene>
<dbReference type="GO" id="GO:0002100">
    <property type="term" value="P:tRNA wobble adenosine to inosine editing"/>
    <property type="evidence" value="ECO:0007669"/>
    <property type="project" value="TreeGrafter"/>
</dbReference>
<feature type="compositionally biased region" description="Polar residues" evidence="1">
    <location>
        <begin position="468"/>
        <end position="490"/>
    </location>
</feature>
<feature type="region of interest" description="Disordered" evidence="1">
    <location>
        <begin position="187"/>
        <end position="213"/>
    </location>
</feature>
<comment type="caution">
    <text evidence="3">The sequence shown here is derived from an EMBL/GenBank/DDBJ whole genome shotgun (WGS) entry which is preliminary data.</text>
</comment>
<feature type="compositionally biased region" description="Polar residues" evidence="1">
    <location>
        <begin position="446"/>
        <end position="458"/>
    </location>
</feature>
<feature type="compositionally biased region" description="Basic and acidic residues" evidence="1">
    <location>
        <begin position="323"/>
        <end position="345"/>
    </location>
</feature>
<evidence type="ECO:0000313" key="4">
    <source>
        <dbReference type="Proteomes" id="UP000015453"/>
    </source>
</evidence>
<reference evidence="3 4" key="1">
    <citation type="journal article" date="2013" name="BMC Genomics">
        <title>The miniature genome of a carnivorous plant Genlisea aurea contains a low number of genes and short non-coding sequences.</title>
        <authorList>
            <person name="Leushkin E.V."/>
            <person name="Sutormin R.A."/>
            <person name="Nabieva E.R."/>
            <person name="Penin A.A."/>
            <person name="Kondrashov A.S."/>
            <person name="Logacheva M.D."/>
        </authorList>
    </citation>
    <scope>NUCLEOTIDE SEQUENCE [LARGE SCALE GENOMIC DNA]</scope>
</reference>
<keyword evidence="4" id="KW-1185">Reference proteome</keyword>
<evidence type="ECO:0000256" key="1">
    <source>
        <dbReference type="SAM" id="MobiDB-lite"/>
    </source>
</evidence>
<dbReference type="PANTHER" id="PTHR11079:SF179">
    <property type="entry name" value="TRNA(ADENINE(34)) DEAMINASE, CHLOROPLASTIC"/>
    <property type="match status" value="1"/>
</dbReference>
<feature type="compositionally biased region" description="Basic and acidic residues" evidence="1">
    <location>
        <begin position="127"/>
        <end position="149"/>
    </location>
</feature>
<feature type="compositionally biased region" description="Basic and acidic residues" evidence="1">
    <location>
        <begin position="548"/>
        <end position="570"/>
    </location>
</feature>
<feature type="region of interest" description="Disordered" evidence="1">
    <location>
        <begin position="619"/>
        <end position="686"/>
    </location>
</feature>
<feature type="region of interest" description="Disordered" evidence="1">
    <location>
        <begin position="544"/>
        <end position="570"/>
    </location>
</feature>
<feature type="compositionally biased region" description="Basic and acidic residues" evidence="1">
    <location>
        <begin position="248"/>
        <end position="268"/>
    </location>
</feature>
<accession>S8ELA4</accession>
<dbReference type="SUPFAM" id="SSF53927">
    <property type="entry name" value="Cytidine deaminase-like"/>
    <property type="match status" value="1"/>
</dbReference>
<feature type="region of interest" description="Disordered" evidence="1">
    <location>
        <begin position="225"/>
        <end position="268"/>
    </location>
</feature>
<dbReference type="GO" id="GO:0008251">
    <property type="term" value="F:tRNA-specific adenosine deaminase activity"/>
    <property type="evidence" value="ECO:0007669"/>
    <property type="project" value="TreeGrafter"/>
</dbReference>
<dbReference type="InterPro" id="IPR016193">
    <property type="entry name" value="Cytidine_deaminase-like"/>
</dbReference>
<feature type="compositionally biased region" description="Basic and acidic residues" evidence="1">
    <location>
        <begin position="627"/>
        <end position="639"/>
    </location>
</feature>
<dbReference type="OrthoDB" id="408702at2759"/>
<dbReference type="PANTHER" id="PTHR11079">
    <property type="entry name" value="CYTOSINE DEAMINASE FAMILY MEMBER"/>
    <property type="match status" value="1"/>
</dbReference>
<feature type="region of interest" description="Disordered" evidence="1">
    <location>
        <begin position="446"/>
        <end position="493"/>
    </location>
</feature>
<feature type="region of interest" description="Disordered" evidence="1">
    <location>
        <begin position="125"/>
        <end position="149"/>
    </location>
</feature>
<feature type="compositionally biased region" description="Polar residues" evidence="1">
    <location>
        <begin position="728"/>
        <end position="737"/>
    </location>
</feature>
<dbReference type="InterPro" id="IPR002125">
    <property type="entry name" value="CMP_dCMP_dom"/>
</dbReference>
<dbReference type="GO" id="GO:0009507">
    <property type="term" value="C:chloroplast"/>
    <property type="evidence" value="ECO:0007669"/>
    <property type="project" value="TreeGrafter"/>
</dbReference>
<proteinExistence type="predicted"/>
<dbReference type="Pfam" id="PF00383">
    <property type="entry name" value="dCMP_cyt_deam_1"/>
    <property type="match status" value="1"/>
</dbReference>
<feature type="compositionally biased region" description="Low complexity" evidence="1">
    <location>
        <begin position="782"/>
        <end position="819"/>
    </location>
</feature>
<evidence type="ECO:0000313" key="3">
    <source>
        <dbReference type="EMBL" id="EPS73392.1"/>
    </source>
</evidence>
<dbReference type="AlphaFoldDB" id="S8ELA4"/>
<dbReference type="PROSITE" id="PS51747">
    <property type="entry name" value="CYT_DCMP_DEAMINASES_2"/>
    <property type="match status" value="1"/>
</dbReference>
<name>S8ELA4_9LAMI</name>
<sequence length="928" mass="103861">MVFGSFDPCFLARVSAFDVGSSRSCCCDEVRCFSEKSGSRRKERLRKFVVLEERSKRYSDEFIDEAEAVLSLLTDEVDDEYLRVSAKARRAAKKNIQNEIRNTKVSSTVRSKKMMGSYLDILEDESASSHDSDSLHSSEIESNMGKEKVCKNRGRHALLPEENRRAILKKRNNRTLLTSGIIASQKEEKDVPLRKLSRKSEEQHAEEKKSLMENLKVEDVSKKLKNDESSCSSYHSFASSGNYESDNEVEHRQEEYVKSSTGHERNSSGEIVKKQVMHEDHRVGEHGISMKKSSSSVVSNFIESDFRKKSEKKLTEASVEEMESMKRNSRKESKFLEHKHYEKSSDCNVDYDDQKKNSSLDMKLDEETKQQHYKQASDEGSMESETRLKYKNHMDGQGIHYGDPKISYGSKESMYRVKSDAFPKIATSNLETGGKSQSVVGIATRNELNQSSSSTQVAKASKSDVKKTSISLQSSETAISGDNYTISLPSKNDDEKLQPRFEQVHGTEVPGGVSQQVIRIENNSVVKQSNQIIKQEENVSLSYGSTVESEKKPHSGRAHDKISEPVDHSFGSDEAKRISITLSGAVDVHHTVDKNVKETEASSVDVLNEGQWRFPQNVVSHASGDSQTKEHDSKGDDWFSRAAEGPSDEMWKLYEPSTTDSRQQKEVIRDDETEAGTELVKGHDDETRAGAEIVKRNGRSLWNIVGDIFRLRWSPRSGSHHSGRKTGGSPQTQSTGSEPWFSSHEAEENEEASRNGRSTVKKTSPHGHRKERSVFQVEEKSSSSASEKLEGGLQATTISPAITATTSSSGEETSGVTPSVAAIDSSTTSPVLRPQEPLFVSMDHRSESTVSQGKSKGRMLQRKDQLQRGDRFAEWEEAYRLEAEQRKIDETFMREAISEAQKAGDNWEVPVGAVLVHDGKIIARGCNQ</sequence>
<evidence type="ECO:0000259" key="2">
    <source>
        <dbReference type="PROSITE" id="PS51747"/>
    </source>
</evidence>